<keyword evidence="3" id="KW-1185">Reference proteome</keyword>
<dbReference type="InterPro" id="IPR006145">
    <property type="entry name" value="PsdUridine_synth_RsuA/RluA"/>
</dbReference>
<dbReference type="InterPro" id="IPR020103">
    <property type="entry name" value="PsdUridine_synth_cat_dom_sf"/>
</dbReference>
<evidence type="ECO:0000313" key="2">
    <source>
        <dbReference type="EMBL" id="EEC51698.1"/>
    </source>
</evidence>
<dbReference type="PANTHER" id="PTHR21600:SF40">
    <property type="entry name" value="PSEUDOURIDYLATE SYNTHASE RPUSD2"/>
    <property type="match status" value="1"/>
</dbReference>
<dbReference type="STRING" id="556484.B7FPM1"/>
<feature type="domain" description="Pseudouridine synthase RsuA/RluA-like" evidence="1">
    <location>
        <begin position="4"/>
        <end position="155"/>
    </location>
</feature>
<dbReference type="eggNOG" id="KOG1919">
    <property type="taxonomic scope" value="Eukaryota"/>
</dbReference>
<proteinExistence type="predicted"/>
<dbReference type="Gene3D" id="3.30.2350.10">
    <property type="entry name" value="Pseudouridine synthase"/>
    <property type="match status" value="1"/>
</dbReference>
<dbReference type="HOGENOM" id="CLU_346998_0_0_1"/>
<name>B7FPM1_PHATC</name>
<dbReference type="InterPro" id="IPR050188">
    <property type="entry name" value="RluA_PseudoU_synthase"/>
</dbReference>
<dbReference type="Pfam" id="PF00849">
    <property type="entry name" value="PseudoU_synth_2"/>
    <property type="match status" value="1"/>
</dbReference>
<evidence type="ECO:0000313" key="3">
    <source>
        <dbReference type="Proteomes" id="UP000000759"/>
    </source>
</evidence>
<dbReference type="GO" id="GO:0000455">
    <property type="term" value="P:enzyme-directed rRNA pseudouridine synthesis"/>
    <property type="evidence" value="ECO:0007669"/>
    <property type="project" value="TreeGrafter"/>
</dbReference>
<dbReference type="KEGG" id="pti:PHATRDRAFT_8859"/>
<dbReference type="Proteomes" id="UP000000759">
    <property type="component" value="Chromosome 1"/>
</dbReference>
<protein>
    <recommendedName>
        <fullName evidence="1">Pseudouridine synthase RsuA/RluA-like domain-containing protein</fullName>
    </recommendedName>
</protein>
<dbReference type="OrthoDB" id="25002at2759"/>
<dbReference type="GO" id="GO:0003723">
    <property type="term" value="F:RNA binding"/>
    <property type="evidence" value="ECO:0007669"/>
    <property type="project" value="InterPro"/>
</dbReference>
<evidence type="ECO:0000259" key="1">
    <source>
        <dbReference type="Pfam" id="PF00849"/>
    </source>
</evidence>
<dbReference type="GO" id="GO:0009982">
    <property type="term" value="F:pseudouridine synthase activity"/>
    <property type="evidence" value="ECO:0007669"/>
    <property type="project" value="InterPro"/>
</dbReference>
<accession>B7FPM1</accession>
<dbReference type="SUPFAM" id="SSF55120">
    <property type="entry name" value="Pseudouridine synthase"/>
    <property type="match status" value="1"/>
</dbReference>
<dbReference type="EMBL" id="CM000605">
    <property type="protein sequence ID" value="EEC51698.1"/>
    <property type="molecule type" value="Genomic_DNA"/>
</dbReference>
<sequence length="168" mass="18122">DAAVYVCNKPSSVPVHPAGPFLSNSLTIMVEAQVGLQCGSLKPVHRTDRVTSGLTLCCKSSAVARIFHRCLSEGTVDKLYVARVHGKFPSTNSEMHLDAAVHTLDPANGVRIVDSAGKPSKSVFKLVDFNQAENVSVIACQPITGRNHQLRVHLQMLGYPIVNDTQYG</sequence>
<organism evidence="2 3">
    <name type="scientific">Phaeodactylum tricornutum (strain CCAP 1055/1)</name>
    <dbReference type="NCBI Taxonomy" id="556484"/>
    <lineage>
        <taxon>Eukaryota</taxon>
        <taxon>Sar</taxon>
        <taxon>Stramenopiles</taxon>
        <taxon>Ochrophyta</taxon>
        <taxon>Bacillariophyta</taxon>
        <taxon>Bacillariophyceae</taxon>
        <taxon>Bacillariophycidae</taxon>
        <taxon>Naviculales</taxon>
        <taxon>Phaeodactylaceae</taxon>
        <taxon>Phaeodactylum</taxon>
    </lineage>
</organism>
<dbReference type="AlphaFoldDB" id="B7FPM1"/>
<dbReference type="InParanoid" id="B7FPM1"/>
<dbReference type="RefSeq" id="XP_002177235.1">
    <property type="nucleotide sequence ID" value="XM_002177199.1"/>
</dbReference>
<feature type="non-terminal residue" evidence="2">
    <location>
        <position position="168"/>
    </location>
</feature>
<dbReference type="PaxDb" id="2850-Phatr8859"/>
<dbReference type="GeneID" id="7196168"/>
<reference evidence="3" key="2">
    <citation type="submission" date="2008-08" db="EMBL/GenBank/DDBJ databases">
        <authorList>
            <consortium name="Diatom Consortium"/>
            <person name="Grigoriev I."/>
            <person name="Grimwood J."/>
            <person name="Kuo A."/>
            <person name="Otillar R.P."/>
            <person name="Salamov A."/>
            <person name="Detter J.C."/>
            <person name="Lindquist E."/>
            <person name="Shapiro H."/>
            <person name="Lucas S."/>
            <person name="Glavina del Rio T."/>
            <person name="Pitluck S."/>
            <person name="Rokhsar D."/>
            <person name="Bowler C."/>
        </authorList>
    </citation>
    <scope>GENOME REANNOTATION</scope>
    <source>
        <strain evidence="3">CCAP 1055/1</strain>
    </source>
</reference>
<reference evidence="2 3" key="1">
    <citation type="journal article" date="2008" name="Nature">
        <title>The Phaeodactylum genome reveals the evolutionary history of diatom genomes.</title>
        <authorList>
            <person name="Bowler C."/>
            <person name="Allen A.E."/>
            <person name="Badger J.H."/>
            <person name="Grimwood J."/>
            <person name="Jabbari K."/>
            <person name="Kuo A."/>
            <person name="Maheswari U."/>
            <person name="Martens C."/>
            <person name="Maumus F."/>
            <person name="Otillar R.P."/>
            <person name="Rayko E."/>
            <person name="Salamov A."/>
            <person name="Vandepoele K."/>
            <person name="Beszteri B."/>
            <person name="Gruber A."/>
            <person name="Heijde M."/>
            <person name="Katinka M."/>
            <person name="Mock T."/>
            <person name="Valentin K."/>
            <person name="Verret F."/>
            <person name="Berges J.A."/>
            <person name="Brownlee C."/>
            <person name="Cadoret J.P."/>
            <person name="Chiovitti A."/>
            <person name="Choi C.J."/>
            <person name="Coesel S."/>
            <person name="De Martino A."/>
            <person name="Detter J.C."/>
            <person name="Durkin C."/>
            <person name="Falciatore A."/>
            <person name="Fournet J."/>
            <person name="Haruta M."/>
            <person name="Huysman M.J."/>
            <person name="Jenkins B.D."/>
            <person name="Jiroutova K."/>
            <person name="Jorgensen R.E."/>
            <person name="Joubert Y."/>
            <person name="Kaplan A."/>
            <person name="Kroger N."/>
            <person name="Kroth P.G."/>
            <person name="La Roche J."/>
            <person name="Lindquist E."/>
            <person name="Lommer M."/>
            <person name="Martin-Jezequel V."/>
            <person name="Lopez P.J."/>
            <person name="Lucas S."/>
            <person name="Mangogna M."/>
            <person name="McGinnis K."/>
            <person name="Medlin L.K."/>
            <person name="Montsant A."/>
            <person name="Oudot-Le Secq M.P."/>
            <person name="Napoli C."/>
            <person name="Obornik M."/>
            <person name="Parker M.S."/>
            <person name="Petit J.L."/>
            <person name="Porcel B.M."/>
            <person name="Poulsen N."/>
            <person name="Robison M."/>
            <person name="Rychlewski L."/>
            <person name="Rynearson T.A."/>
            <person name="Schmutz J."/>
            <person name="Shapiro H."/>
            <person name="Siaut M."/>
            <person name="Stanley M."/>
            <person name="Sussman M.R."/>
            <person name="Taylor A.R."/>
            <person name="Vardi A."/>
            <person name="von Dassow P."/>
            <person name="Vyverman W."/>
            <person name="Willis A."/>
            <person name="Wyrwicz L.S."/>
            <person name="Rokhsar D.S."/>
            <person name="Weissenbach J."/>
            <person name="Armbrust E.V."/>
            <person name="Green B.R."/>
            <person name="Van de Peer Y."/>
            <person name="Grigoriev I.V."/>
        </authorList>
    </citation>
    <scope>NUCLEOTIDE SEQUENCE [LARGE SCALE GENOMIC DNA]</scope>
    <source>
        <strain evidence="2 3">CCAP 1055/1</strain>
    </source>
</reference>
<feature type="non-terminal residue" evidence="2">
    <location>
        <position position="1"/>
    </location>
</feature>
<dbReference type="PANTHER" id="PTHR21600">
    <property type="entry name" value="MITOCHONDRIAL RNA PSEUDOURIDINE SYNTHASE"/>
    <property type="match status" value="1"/>
</dbReference>
<gene>
    <name evidence="2" type="ORF">PHATRDRAFT_8859</name>
</gene>